<dbReference type="NCBIfam" id="TIGR00675">
    <property type="entry name" value="dcm"/>
    <property type="match status" value="1"/>
</dbReference>
<evidence type="ECO:0000256" key="13">
    <source>
        <dbReference type="SAM" id="MobiDB-lite"/>
    </source>
</evidence>
<dbReference type="Proteomes" id="UP000834106">
    <property type="component" value="Chromosome 9"/>
</dbReference>
<gene>
    <name evidence="15" type="ORF">FPE_LOCUS15288</name>
</gene>
<keyword evidence="2 8" id="KW-0489">Methyltransferase</keyword>
<keyword evidence="6 8" id="KW-0238">DNA-binding</keyword>
<dbReference type="GO" id="GO:0006346">
    <property type="term" value="P:DNA methylation-dependent constitutive heterochromatin formation"/>
    <property type="evidence" value="ECO:0007669"/>
    <property type="project" value="InterPro"/>
</dbReference>
<evidence type="ECO:0000256" key="5">
    <source>
        <dbReference type="ARBA" id="ARBA00022737"/>
    </source>
</evidence>
<evidence type="ECO:0000256" key="6">
    <source>
        <dbReference type="ARBA" id="ARBA00023125"/>
    </source>
</evidence>
<dbReference type="InterPro" id="IPR001025">
    <property type="entry name" value="BAH_dom"/>
</dbReference>
<dbReference type="EC" id="2.1.1.37" evidence="8"/>
<feature type="region of interest" description="Disordered" evidence="13">
    <location>
        <begin position="1"/>
        <end position="46"/>
    </location>
</feature>
<dbReference type="InterPro" id="IPR018117">
    <property type="entry name" value="C5_DNA_meth_AS"/>
</dbReference>
<dbReference type="FunFam" id="3.40.50.150:FF:000128">
    <property type="entry name" value="DNA (cytosine-5)-methyltransferase"/>
    <property type="match status" value="1"/>
</dbReference>
<protein>
    <recommendedName>
        <fullName evidence="8">DNA (cytosine-5)-methyltransferase</fullName>
        <ecNumber evidence="8">2.1.1.37</ecNumber>
    </recommendedName>
</protein>
<dbReference type="PROSITE" id="PS51038">
    <property type="entry name" value="BAH"/>
    <property type="match status" value="2"/>
</dbReference>
<feature type="compositionally biased region" description="Acidic residues" evidence="13">
    <location>
        <begin position="676"/>
        <end position="689"/>
    </location>
</feature>
<dbReference type="GO" id="GO:0032259">
    <property type="term" value="P:methylation"/>
    <property type="evidence" value="ECO:0007669"/>
    <property type="project" value="UniProtKB-KW"/>
</dbReference>
<dbReference type="PANTHER" id="PTHR10629">
    <property type="entry name" value="CYTOSINE-SPECIFIC METHYLTRANSFERASE"/>
    <property type="match status" value="1"/>
</dbReference>
<evidence type="ECO:0000256" key="3">
    <source>
        <dbReference type="ARBA" id="ARBA00022679"/>
    </source>
</evidence>
<dbReference type="GO" id="GO:0003677">
    <property type="term" value="F:DNA binding"/>
    <property type="evidence" value="ECO:0007669"/>
    <property type="project" value="UniProtKB-KW"/>
</dbReference>
<name>A0AAD1ZDP8_9LAMI</name>
<proteinExistence type="inferred from homology"/>
<dbReference type="CDD" id="cd04708">
    <property type="entry name" value="BAH_plantDCM_II"/>
    <property type="match status" value="1"/>
</dbReference>
<dbReference type="Gene3D" id="3.90.120.10">
    <property type="entry name" value="DNA Methylase, subunit A, domain 2"/>
    <property type="match status" value="2"/>
</dbReference>
<dbReference type="GO" id="GO:0003682">
    <property type="term" value="F:chromatin binding"/>
    <property type="evidence" value="ECO:0007669"/>
    <property type="project" value="UniProtKB-UniRule"/>
</dbReference>
<feature type="active site" evidence="9 10">
    <location>
        <position position="1153"/>
    </location>
</feature>
<feature type="region of interest" description="Disordered" evidence="13">
    <location>
        <begin position="1021"/>
        <end position="1041"/>
    </location>
</feature>
<dbReference type="EMBL" id="OU503044">
    <property type="protein sequence ID" value="CAI9767858.1"/>
    <property type="molecule type" value="Genomic_DNA"/>
</dbReference>
<dbReference type="GO" id="GO:0005634">
    <property type="term" value="C:nucleus"/>
    <property type="evidence" value="ECO:0007669"/>
    <property type="project" value="UniProtKB-SubCell"/>
</dbReference>
<dbReference type="SUPFAM" id="SSF53335">
    <property type="entry name" value="S-adenosyl-L-methionine-dependent methyltransferases"/>
    <property type="match status" value="1"/>
</dbReference>
<feature type="domain" description="BAH" evidence="14">
    <location>
        <begin position="748"/>
        <end position="882"/>
    </location>
</feature>
<comment type="catalytic activity">
    <reaction evidence="8 12">
        <text>a 2'-deoxycytidine in DNA + S-adenosyl-L-methionine = a 5-methyl-2'-deoxycytidine in DNA + S-adenosyl-L-homocysteine + H(+)</text>
        <dbReference type="Rhea" id="RHEA:13681"/>
        <dbReference type="Rhea" id="RHEA-COMP:11369"/>
        <dbReference type="Rhea" id="RHEA-COMP:11370"/>
        <dbReference type="ChEBI" id="CHEBI:15378"/>
        <dbReference type="ChEBI" id="CHEBI:57856"/>
        <dbReference type="ChEBI" id="CHEBI:59789"/>
        <dbReference type="ChEBI" id="CHEBI:85452"/>
        <dbReference type="ChEBI" id="CHEBI:85454"/>
        <dbReference type="EC" id="2.1.1.37"/>
    </reaction>
</comment>
<evidence type="ECO:0000313" key="16">
    <source>
        <dbReference type="Proteomes" id="UP000834106"/>
    </source>
</evidence>
<sequence length="1551" mass="175726">MWKQGDKKIKNKVNSASNTKTTSVDQKVNKRLASQTSDETTSPLKIPKRAAACSDSKKKSLYMSKKSSVIETKRNLHVEEEIEALHLTAGGEDGRPCRRLTDFTFHDVDGKQQPFEMLEVDNIYVSGRILPLEKSANKEKEHGVKCEGFGRIENWAISGYEEGYPVIWLSTDIADYDCIKPSNSYKMFYDHFFAKASACVEVYKKLTSSGGNPSLTLDELLAAVARALTGRKCFSSVASIKDFILSQGEFIFEQLIGLDETSKKSDEKFIELPVLAALRNESYNHEDLTHAQPRSSTGTLKICPELSDTGNKMMQSGSSNCPAEHDEDLKLARLLNEEEYWHLMKQKKYKSSISSSTKFYIKINEDEFVDDYPLPAYYKTSNQETDEYVIFDSGIDKCHIDDLPRSMLHNWALYNADLRLISLELLPMKPCADIDVTIFGSGVMTADDGSGYTFDTDNNHSSSSGPGTSEVDGIPIYLSAIKEWMIEFGSSMVFVSIRTDMAWYRLGKPSKQYAPWYDPVLKTARLAVNIITLLKEQRRVARLSFADVIKRVSEFEKNHAAHISSDLNIVERYLVVHGQIIHQQFSEFPDENIRRCAFVTGLTKKMEERHHTKWLVKKKKVLLRNEPNLNPRASMAPMMSKRKVMRATTTMLINRIWGGYYSNHSQEESNEGTGCEVEEADELEEQDGNDEDDVLEENLVQENIDTPCLEPLQINSFWKGKEIKWDGEPIGETLSGEALYRRATVHGDEIVVGGAVLVQVYQSDKFPYIFFVEYMYEKLDGTKMFHGRMMLRGSQTILGNAANERELFLTNECIDFELEDAKQSITAEIRVLRFGHQHRKANADADKIDRVRAEERKRKGLPTEFYCKCLYWPDRGAFFSLPFNEMGLGSGFCHSCKLKETNNKKERIEVNASMKEWREEGSKINVRRFFRPEDISPEKAYSSDIREIYYSEETQTIPVVAIEGKCEVRRKNDLPCQQDCPAILDHIFVCEHLYDPAGGSLKQLPTHLKLKYSSGKLEDDDALRKKKGKSSDNSGVKTGREAFQGNPLATLDIFAGCGGLSEGLQLSGVSITKWAIEYDEAAGDAFKLNHPESSVFINNCNVILRAVMQKCGDGDDCVSTPEAVEQASSLCEEEVGNLPLPGQVDFINGGPPCQGFSGMNRFNHSTWSKVQCEMILAFLSFADYYQPKFFLLENVRTFVSFNHGETFRLTLASLLEMGYQVRFGVLEAGAYGVPQSRKRAFIWAASPEESLPEWPEPMHVFAAPELKIRMSQNVYCAAVRSTASGAAFKSLTVRDTIGDLPVVGNGASKISLPYQDDPISWFQKKIRGNMQELSDHISKEMCELNVIRCQRIPKRPGADWRDLPDEKVKLSTGQVVDLIPWCLPNTAKRHNQWKGLFGRLDWEGNFPTSITDPQPMGKVGMCFHPEQDRIVTVRECARSQGFPDSYQFAGNVLQKHRQIGNALNKGAAAMAGNEIEAYRKGSVFLRWASFYELFEMDWYHVLVVEQTRLLNNLNFVADRKAANIMETGRRCIEEEKRKDWRRKYLGVSITN</sequence>
<evidence type="ECO:0000256" key="9">
    <source>
        <dbReference type="PIRSR" id="PIRSR037404-1"/>
    </source>
</evidence>
<evidence type="ECO:0000256" key="10">
    <source>
        <dbReference type="PROSITE-ProRule" id="PRU01016"/>
    </source>
</evidence>
<dbReference type="Pfam" id="PF12047">
    <property type="entry name" value="DNMT1-RFD"/>
    <property type="match status" value="2"/>
</dbReference>
<dbReference type="GO" id="GO:0044027">
    <property type="term" value="P:negative regulation of gene expression via chromosomal CpG island methylation"/>
    <property type="evidence" value="ECO:0007669"/>
    <property type="project" value="TreeGrafter"/>
</dbReference>
<keyword evidence="16" id="KW-1185">Reference proteome</keyword>
<dbReference type="Pfam" id="PF00145">
    <property type="entry name" value="DNA_methylase"/>
    <property type="match status" value="1"/>
</dbReference>
<dbReference type="Gene3D" id="3.40.50.150">
    <property type="entry name" value="Vaccinia Virus protein VP39"/>
    <property type="match status" value="2"/>
</dbReference>
<dbReference type="Gene3D" id="2.30.30.490">
    <property type="match status" value="2"/>
</dbReference>
<comment type="subcellular location">
    <subcellularLocation>
        <location evidence="1 8">Nucleus</location>
    </subcellularLocation>
</comment>
<dbReference type="PROSITE" id="PS51679">
    <property type="entry name" value="SAM_MT_C5"/>
    <property type="match status" value="1"/>
</dbReference>
<dbReference type="PANTHER" id="PTHR10629:SF52">
    <property type="entry name" value="DNA (CYTOSINE-5)-METHYLTRANSFERASE 1"/>
    <property type="match status" value="1"/>
</dbReference>
<evidence type="ECO:0000256" key="8">
    <source>
        <dbReference type="PIRNR" id="PIRNR037404"/>
    </source>
</evidence>
<evidence type="ECO:0000313" key="15">
    <source>
        <dbReference type="EMBL" id="CAI9767858.1"/>
    </source>
</evidence>
<dbReference type="GO" id="GO:0003886">
    <property type="term" value="F:DNA (cytosine-5-)-methyltransferase activity"/>
    <property type="evidence" value="ECO:0007669"/>
    <property type="project" value="UniProtKB-UniRule"/>
</dbReference>
<dbReference type="InterPro" id="IPR043151">
    <property type="entry name" value="BAH_sf"/>
</dbReference>
<dbReference type="PROSITE" id="PS00094">
    <property type="entry name" value="C5_MTASE_1"/>
    <property type="match status" value="1"/>
</dbReference>
<dbReference type="FunFam" id="3.90.120.10:FF:000004">
    <property type="entry name" value="DNA (cytosine-5)-methyltransferase"/>
    <property type="match status" value="1"/>
</dbReference>
<dbReference type="InterPro" id="IPR050390">
    <property type="entry name" value="C5-Methyltransferase"/>
</dbReference>
<evidence type="ECO:0000256" key="11">
    <source>
        <dbReference type="RuleBase" id="RU000416"/>
    </source>
</evidence>
<dbReference type="PIRSF" id="PIRSF037404">
    <property type="entry name" value="DNMT1"/>
    <property type="match status" value="1"/>
</dbReference>
<feature type="domain" description="BAH" evidence="14">
    <location>
        <begin position="886"/>
        <end position="1005"/>
    </location>
</feature>
<dbReference type="FunFam" id="3.90.120.10:FF:000002">
    <property type="entry name" value="DNA (cytosine-5)-methyltransferase"/>
    <property type="match status" value="1"/>
</dbReference>
<dbReference type="SMART" id="SM00439">
    <property type="entry name" value="BAH"/>
    <property type="match status" value="2"/>
</dbReference>
<accession>A0AAD1ZDP8</accession>
<dbReference type="InterPro" id="IPR001525">
    <property type="entry name" value="C5_MeTfrase"/>
</dbReference>
<dbReference type="InterPro" id="IPR022702">
    <property type="entry name" value="Cytosine_MeTrfase1_RFD"/>
</dbReference>
<comment type="similarity">
    <text evidence="8 10 11">Belongs to the class I-like SAM-binding methyltransferase superfamily. C5-methyltransferase family.</text>
</comment>
<keyword evidence="3 8" id="KW-0808">Transferase</keyword>
<evidence type="ECO:0000256" key="4">
    <source>
        <dbReference type="ARBA" id="ARBA00022691"/>
    </source>
</evidence>
<feature type="region of interest" description="Disordered" evidence="13">
    <location>
        <begin position="665"/>
        <end position="689"/>
    </location>
</feature>
<keyword evidence="5" id="KW-0677">Repeat</keyword>
<dbReference type="PRINTS" id="PR00105">
    <property type="entry name" value="C5METTRFRASE"/>
</dbReference>
<reference evidence="15" key="1">
    <citation type="submission" date="2023-05" db="EMBL/GenBank/DDBJ databases">
        <authorList>
            <person name="Huff M."/>
        </authorList>
    </citation>
    <scope>NUCLEOTIDE SEQUENCE</scope>
</reference>
<evidence type="ECO:0000256" key="1">
    <source>
        <dbReference type="ARBA" id="ARBA00004123"/>
    </source>
</evidence>
<dbReference type="CDD" id="cd04712">
    <property type="entry name" value="BAH_DCM_I"/>
    <property type="match status" value="1"/>
</dbReference>
<evidence type="ECO:0000256" key="2">
    <source>
        <dbReference type="ARBA" id="ARBA00022603"/>
    </source>
</evidence>
<dbReference type="InterPro" id="IPR029063">
    <property type="entry name" value="SAM-dependent_MTases_sf"/>
</dbReference>
<dbReference type="Pfam" id="PF01426">
    <property type="entry name" value="BAH"/>
    <property type="match status" value="2"/>
</dbReference>
<organism evidence="15 16">
    <name type="scientific">Fraxinus pennsylvanica</name>
    <dbReference type="NCBI Taxonomy" id="56036"/>
    <lineage>
        <taxon>Eukaryota</taxon>
        <taxon>Viridiplantae</taxon>
        <taxon>Streptophyta</taxon>
        <taxon>Embryophyta</taxon>
        <taxon>Tracheophyta</taxon>
        <taxon>Spermatophyta</taxon>
        <taxon>Magnoliopsida</taxon>
        <taxon>eudicotyledons</taxon>
        <taxon>Gunneridae</taxon>
        <taxon>Pentapetalae</taxon>
        <taxon>asterids</taxon>
        <taxon>lamiids</taxon>
        <taxon>Lamiales</taxon>
        <taxon>Oleaceae</taxon>
        <taxon>Oleeae</taxon>
        <taxon>Fraxinus</taxon>
    </lineage>
</organism>
<evidence type="ECO:0000256" key="12">
    <source>
        <dbReference type="RuleBase" id="RU000417"/>
    </source>
</evidence>
<keyword evidence="4 8" id="KW-0949">S-adenosyl-L-methionine</keyword>
<evidence type="ECO:0000259" key="14">
    <source>
        <dbReference type="PROSITE" id="PS51038"/>
    </source>
</evidence>
<keyword evidence="7 8" id="KW-0539">Nucleus</keyword>
<feature type="compositionally biased region" description="Polar residues" evidence="13">
    <location>
        <begin position="12"/>
        <end position="43"/>
    </location>
</feature>
<evidence type="ECO:0000256" key="7">
    <source>
        <dbReference type="ARBA" id="ARBA00023242"/>
    </source>
</evidence>